<dbReference type="Gene3D" id="3.90.1140.10">
    <property type="entry name" value="Cyclic phosphodiesterase"/>
    <property type="match status" value="1"/>
</dbReference>
<feature type="short sequence motif" description="HXTX 1" evidence="2">
    <location>
        <begin position="54"/>
        <end position="57"/>
    </location>
</feature>
<evidence type="ECO:0000256" key="2">
    <source>
        <dbReference type="HAMAP-Rule" id="MF_01940"/>
    </source>
</evidence>
<dbReference type="InterPro" id="IPR009097">
    <property type="entry name" value="Cyclic_Pdiesterase"/>
</dbReference>
<sequence length="223" mass="24646">MREPNHPETAESLRRRLFVALTLDESTRDELERVQGLLLPDLAHPHLTSRHNLHLTLVFLGEQTLRQEADATRAMRAATRAFADAGGTSFRLSLGDLGCFERRSRSVVWMGLRRTGSARAGYGSLMKLQALLEAELVLTGLKTERRPFRPHITLARGCRVAPGTGEKSMEDLLLRRSREFGLAAEVGADEKCPSFGVDGISLMWSHHPAGGALAYSELSRCSL</sequence>
<comment type="catalytic activity">
    <reaction evidence="2">
        <text>a 3'-end 2',3'-cyclophospho-ribonucleotide-RNA + H2O = a 3'-end 2'-phospho-ribonucleotide-RNA + H(+)</text>
        <dbReference type="Rhea" id="RHEA:11828"/>
        <dbReference type="Rhea" id="RHEA-COMP:10464"/>
        <dbReference type="Rhea" id="RHEA-COMP:17353"/>
        <dbReference type="ChEBI" id="CHEBI:15377"/>
        <dbReference type="ChEBI" id="CHEBI:15378"/>
        <dbReference type="ChEBI" id="CHEBI:83064"/>
        <dbReference type="ChEBI" id="CHEBI:173113"/>
        <dbReference type="EC" id="3.1.4.58"/>
    </reaction>
</comment>
<dbReference type="InterPro" id="IPR004175">
    <property type="entry name" value="RNA_CPDase"/>
</dbReference>
<feature type="active site" description="Proton acceptor" evidence="2">
    <location>
        <position position="151"/>
    </location>
</feature>
<proteinExistence type="inferred from homology"/>
<accession>A0A1H6I3G3</accession>
<feature type="active site" description="Proton donor" evidence="2">
    <location>
        <position position="54"/>
    </location>
</feature>
<dbReference type="Proteomes" id="UP000199135">
    <property type="component" value="Unassembled WGS sequence"/>
</dbReference>
<keyword evidence="3" id="KW-0436">Ligase</keyword>
<dbReference type="HAMAP" id="MF_01940">
    <property type="entry name" value="RNA_CPDase"/>
    <property type="match status" value="1"/>
</dbReference>
<keyword evidence="4" id="KW-1185">Reference proteome</keyword>
<comment type="similarity">
    <text evidence="2">Belongs to the 2H phosphoesterase superfamily. ThpR family.</text>
</comment>
<feature type="short sequence motif" description="HXTX 2" evidence="2">
    <location>
        <begin position="151"/>
        <end position="154"/>
    </location>
</feature>
<comment type="function">
    <text evidence="2">Hydrolyzes RNA 2',3'-cyclic phosphodiester to an RNA 2'-phosphomonoester.</text>
</comment>
<dbReference type="PANTHER" id="PTHR35561">
    <property type="entry name" value="RNA 2',3'-CYCLIC PHOSPHODIESTERASE"/>
    <property type="match status" value="1"/>
</dbReference>
<evidence type="ECO:0000313" key="4">
    <source>
        <dbReference type="Proteomes" id="UP000199135"/>
    </source>
</evidence>
<organism evidence="3 4">
    <name type="scientific">Parafannyhessea umbonata</name>
    <dbReference type="NCBI Taxonomy" id="604330"/>
    <lineage>
        <taxon>Bacteria</taxon>
        <taxon>Bacillati</taxon>
        <taxon>Actinomycetota</taxon>
        <taxon>Coriobacteriia</taxon>
        <taxon>Coriobacteriales</taxon>
        <taxon>Atopobiaceae</taxon>
        <taxon>Parafannyhessea</taxon>
    </lineage>
</organism>
<dbReference type="Pfam" id="PF13563">
    <property type="entry name" value="2_5_RNA_ligase2"/>
    <property type="match status" value="1"/>
</dbReference>
<dbReference type="SUPFAM" id="SSF55144">
    <property type="entry name" value="LigT-like"/>
    <property type="match status" value="1"/>
</dbReference>
<dbReference type="PANTHER" id="PTHR35561:SF1">
    <property type="entry name" value="RNA 2',3'-CYCLIC PHOSPHODIESTERASE"/>
    <property type="match status" value="1"/>
</dbReference>
<protein>
    <recommendedName>
        <fullName evidence="2">RNA 2',3'-cyclic phosphodiesterase</fullName>
        <shortName evidence="2">RNA 2',3'-CPDase</shortName>
        <ecNumber evidence="2">3.1.4.58</ecNumber>
    </recommendedName>
</protein>
<gene>
    <name evidence="3" type="ORF">SAMN05216447_10259</name>
</gene>
<dbReference type="GO" id="GO:0016874">
    <property type="term" value="F:ligase activity"/>
    <property type="evidence" value="ECO:0007669"/>
    <property type="project" value="UniProtKB-KW"/>
</dbReference>
<dbReference type="EC" id="3.1.4.58" evidence="2"/>
<evidence type="ECO:0000256" key="1">
    <source>
        <dbReference type="ARBA" id="ARBA00022801"/>
    </source>
</evidence>
<name>A0A1H6I3G3_9ACTN</name>
<dbReference type="EMBL" id="FNWT01000002">
    <property type="protein sequence ID" value="SEH42042.1"/>
    <property type="molecule type" value="Genomic_DNA"/>
</dbReference>
<comment type="caution">
    <text evidence="3">The sequence shown here is derived from an EMBL/GenBank/DDBJ whole genome shotgun (WGS) entry which is preliminary data.</text>
</comment>
<dbReference type="NCBIfam" id="TIGR02258">
    <property type="entry name" value="2_5_ligase"/>
    <property type="match status" value="1"/>
</dbReference>
<evidence type="ECO:0000313" key="3">
    <source>
        <dbReference type="EMBL" id="SEH42042.1"/>
    </source>
</evidence>
<reference evidence="3 4" key="1">
    <citation type="submission" date="2016-10" db="EMBL/GenBank/DDBJ databases">
        <authorList>
            <person name="Varghese N."/>
            <person name="Submissions S."/>
        </authorList>
    </citation>
    <scope>NUCLEOTIDE SEQUENCE [LARGE SCALE GENOMIC DNA]</scope>
    <source>
        <strain evidence="3 4">WCP15</strain>
    </source>
</reference>
<dbReference type="RefSeq" id="WP_078686948.1">
    <property type="nucleotide sequence ID" value="NZ_FNWT01000002.1"/>
</dbReference>
<keyword evidence="1 2" id="KW-0378">Hydrolase</keyword>